<protein>
    <submittedName>
        <fullName evidence="1">Uncharacterized protein</fullName>
    </submittedName>
</protein>
<organism evidence="1 2">
    <name type="scientific">Cricetulus griseus</name>
    <name type="common">Chinese hamster</name>
    <name type="synonym">Cricetulus barabensis griseus</name>
    <dbReference type="NCBI Taxonomy" id="10029"/>
    <lineage>
        <taxon>Eukaryota</taxon>
        <taxon>Metazoa</taxon>
        <taxon>Chordata</taxon>
        <taxon>Craniata</taxon>
        <taxon>Vertebrata</taxon>
        <taxon>Euteleostomi</taxon>
        <taxon>Mammalia</taxon>
        <taxon>Eutheria</taxon>
        <taxon>Euarchontoglires</taxon>
        <taxon>Glires</taxon>
        <taxon>Rodentia</taxon>
        <taxon>Myomorpha</taxon>
        <taxon>Muroidea</taxon>
        <taxon>Cricetidae</taxon>
        <taxon>Cricetinae</taxon>
        <taxon>Cricetulus</taxon>
    </lineage>
</organism>
<evidence type="ECO:0000313" key="1">
    <source>
        <dbReference type="EMBL" id="EGW07161.1"/>
    </source>
</evidence>
<dbReference type="EMBL" id="JH000151">
    <property type="protein sequence ID" value="EGW07161.1"/>
    <property type="molecule type" value="Genomic_DNA"/>
</dbReference>
<proteinExistence type="predicted"/>
<reference evidence="2" key="1">
    <citation type="journal article" date="2011" name="Nat. Biotechnol.">
        <title>The genomic sequence of the Chinese hamster ovary (CHO)-K1 cell line.</title>
        <authorList>
            <person name="Xu X."/>
            <person name="Nagarajan H."/>
            <person name="Lewis N.E."/>
            <person name="Pan S."/>
            <person name="Cai Z."/>
            <person name="Liu X."/>
            <person name="Chen W."/>
            <person name="Xie M."/>
            <person name="Wang W."/>
            <person name="Hammond S."/>
            <person name="Andersen M.R."/>
            <person name="Neff N."/>
            <person name="Passarelli B."/>
            <person name="Koh W."/>
            <person name="Fan H.C."/>
            <person name="Wang J."/>
            <person name="Gui Y."/>
            <person name="Lee K.H."/>
            <person name="Betenbaugh M.J."/>
            <person name="Quake S.R."/>
            <person name="Famili I."/>
            <person name="Palsson B.O."/>
            <person name="Wang J."/>
        </authorList>
    </citation>
    <scope>NUCLEOTIDE SEQUENCE [LARGE SCALE GENOMIC DNA]</scope>
    <source>
        <strain evidence="2">CHO K1 cell line</strain>
    </source>
</reference>
<evidence type="ECO:0000313" key="2">
    <source>
        <dbReference type="Proteomes" id="UP000001075"/>
    </source>
</evidence>
<gene>
    <name evidence="1" type="ORF">I79_005390</name>
</gene>
<dbReference type="AlphaFoldDB" id="G3H521"/>
<dbReference type="InParanoid" id="G3H521"/>
<sequence length="51" mass="6033">MAQFHFNINWINPAFPQSRNDIGQPFNINLIGTRQDSGHMWVNWKHIPQSQ</sequence>
<name>G3H521_CRIGR</name>
<accession>G3H521</accession>
<dbReference type="Proteomes" id="UP000001075">
    <property type="component" value="Unassembled WGS sequence"/>
</dbReference>